<dbReference type="EMBL" id="JAASQR010000004">
    <property type="protein sequence ID" value="NIJ17768.1"/>
    <property type="molecule type" value="Genomic_DNA"/>
</dbReference>
<dbReference type="InterPro" id="IPR001753">
    <property type="entry name" value="Enoyl-CoA_hydra/iso"/>
</dbReference>
<dbReference type="InterPro" id="IPR018376">
    <property type="entry name" value="Enoyl-CoA_hyd/isom_CS"/>
</dbReference>
<comment type="caution">
    <text evidence="3">The sequence shown here is derived from an EMBL/GenBank/DDBJ whole genome shotgun (WGS) entry which is preliminary data.</text>
</comment>
<gene>
    <name evidence="3" type="ORF">FHS54_002768</name>
</gene>
<dbReference type="PANTHER" id="PTHR11941">
    <property type="entry name" value="ENOYL-COA HYDRATASE-RELATED"/>
    <property type="match status" value="1"/>
</dbReference>
<proteinExistence type="inferred from homology"/>
<accession>A0A846M964</accession>
<dbReference type="AlphaFoldDB" id="A0A846M964"/>
<protein>
    <submittedName>
        <fullName evidence="3">Crotonobetainyl-CoA hydratase</fullName>
        <ecNumber evidence="3">4.2.1.149</ecNumber>
    </submittedName>
</protein>
<sequence length="255" mass="27064">MSYVEVSTDGAVTHIVLNRPASHNALTPDMHHDLEAAFNGFAQDPDAMIAVVTGAGDRAFCAGSDLKFDVLNMRYPDHGYAGLTQRFDMAKPVIAAVNGYALGGGFELALACDIIIATDTASFGLPEPLAGMVALGGGLHRLARQIGLKQAAGLILTSRVISATEGHRLGFVNEVVRPDDLQSAVASYCADILRASPAAIRASKQAMMRGLDEPSVAKALAHQASYPEFAEWRESADAREGPLAFSQKRPARWTS</sequence>
<dbReference type="InterPro" id="IPR029045">
    <property type="entry name" value="ClpP/crotonase-like_dom_sf"/>
</dbReference>
<keyword evidence="3" id="KW-0456">Lyase</keyword>
<evidence type="ECO:0000256" key="1">
    <source>
        <dbReference type="ARBA" id="ARBA00005254"/>
    </source>
</evidence>
<dbReference type="SUPFAM" id="SSF52096">
    <property type="entry name" value="ClpP/crotonase"/>
    <property type="match status" value="1"/>
</dbReference>
<dbReference type="GO" id="GO:0016829">
    <property type="term" value="F:lyase activity"/>
    <property type="evidence" value="ECO:0007669"/>
    <property type="project" value="UniProtKB-KW"/>
</dbReference>
<reference evidence="3 4" key="1">
    <citation type="submission" date="2020-03" db="EMBL/GenBank/DDBJ databases">
        <title>Genomic Encyclopedia of Type Strains, Phase IV (KMG-IV): sequencing the most valuable type-strain genomes for metagenomic binning, comparative biology and taxonomic classification.</title>
        <authorList>
            <person name="Goeker M."/>
        </authorList>
    </citation>
    <scope>NUCLEOTIDE SEQUENCE [LARGE SCALE GENOMIC DNA]</scope>
    <source>
        <strain evidence="3 4">DSM 21299</strain>
    </source>
</reference>
<dbReference type="PROSITE" id="PS00166">
    <property type="entry name" value="ENOYL_COA_HYDRATASE"/>
    <property type="match status" value="1"/>
</dbReference>
<keyword evidence="4" id="KW-1185">Reference proteome</keyword>
<organism evidence="3 4">
    <name type="scientific">Sphingobium vermicomposti</name>
    <dbReference type="NCBI Taxonomy" id="529005"/>
    <lineage>
        <taxon>Bacteria</taxon>
        <taxon>Pseudomonadati</taxon>
        <taxon>Pseudomonadota</taxon>
        <taxon>Alphaproteobacteria</taxon>
        <taxon>Sphingomonadales</taxon>
        <taxon>Sphingomonadaceae</taxon>
        <taxon>Sphingobium</taxon>
    </lineage>
</organism>
<name>A0A846M964_9SPHN</name>
<dbReference type="CDD" id="cd06558">
    <property type="entry name" value="crotonase-like"/>
    <property type="match status" value="1"/>
</dbReference>
<dbReference type="GO" id="GO:0006635">
    <property type="term" value="P:fatty acid beta-oxidation"/>
    <property type="evidence" value="ECO:0007669"/>
    <property type="project" value="TreeGrafter"/>
</dbReference>
<dbReference type="PANTHER" id="PTHR11941:SF54">
    <property type="entry name" value="ENOYL-COA HYDRATASE, MITOCHONDRIAL"/>
    <property type="match status" value="1"/>
</dbReference>
<dbReference type="EC" id="4.2.1.149" evidence="3"/>
<evidence type="ECO:0000256" key="2">
    <source>
        <dbReference type="RuleBase" id="RU003707"/>
    </source>
</evidence>
<dbReference type="Gene3D" id="3.90.226.10">
    <property type="entry name" value="2-enoyl-CoA Hydratase, Chain A, domain 1"/>
    <property type="match status" value="1"/>
</dbReference>
<dbReference type="RefSeq" id="WP_167304547.1">
    <property type="nucleotide sequence ID" value="NZ_JAASQR010000004.1"/>
</dbReference>
<dbReference type="Pfam" id="PF00378">
    <property type="entry name" value="ECH_1"/>
    <property type="match status" value="1"/>
</dbReference>
<dbReference type="Proteomes" id="UP000576821">
    <property type="component" value="Unassembled WGS sequence"/>
</dbReference>
<evidence type="ECO:0000313" key="3">
    <source>
        <dbReference type="EMBL" id="NIJ17768.1"/>
    </source>
</evidence>
<evidence type="ECO:0000313" key="4">
    <source>
        <dbReference type="Proteomes" id="UP000576821"/>
    </source>
</evidence>
<comment type="similarity">
    <text evidence="1 2">Belongs to the enoyl-CoA hydratase/isomerase family.</text>
</comment>